<reference evidence="1" key="1">
    <citation type="submission" date="2019-08" db="EMBL/GenBank/DDBJ databases">
        <title>The genome of the North American firefly Photinus pyralis.</title>
        <authorList>
            <consortium name="Photinus pyralis genome working group"/>
            <person name="Fallon T.R."/>
            <person name="Sander Lower S.E."/>
            <person name="Weng J.-K."/>
        </authorList>
    </citation>
    <scope>NUCLEOTIDE SEQUENCE</scope>
    <source>
        <strain evidence="1">TRF0915ILg1</strain>
        <tissue evidence="1">Whole body</tissue>
    </source>
</reference>
<dbReference type="Proteomes" id="UP000801492">
    <property type="component" value="Unassembled WGS sequence"/>
</dbReference>
<proteinExistence type="predicted"/>
<dbReference type="AlphaFoldDB" id="A0A8K0DEN4"/>
<organism evidence="1 2">
    <name type="scientific">Ignelater luminosus</name>
    <name type="common">Cucubano</name>
    <name type="synonym">Pyrophorus luminosus</name>
    <dbReference type="NCBI Taxonomy" id="2038154"/>
    <lineage>
        <taxon>Eukaryota</taxon>
        <taxon>Metazoa</taxon>
        <taxon>Ecdysozoa</taxon>
        <taxon>Arthropoda</taxon>
        <taxon>Hexapoda</taxon>
        <taxon>Insecta</taxon>
        <taxon>Pterygota</taxon>
        <taxon>Neoptera</taxon>
        <taxon>Endopterygota</taxon>
        <taxon>Coleoptera</taxon>
        <taxon>Polyphaga</taxon>
        <taxon>Elateriformia</taxon>
        <taxon>Elateroidea</taxon>
        <taxon>Elateridae</taxon>
        <taxon>Agrypninae</taxon>
        <taxon>Pyrophorini</taxon>
        <taxon>Ignelater</taxon>
    </lineage>
</organism>
<name>A0A8K0DEN4_IGNLU</name>
<dbReference type="EMBL" id="VTPC01001471">
    <property type="protein sequence ID" value="KAF2901848.1"/>
    <property type="molecule type" value="Genomic_DNA"/>
</dbReference>
<gene>
    <name evidence="1" type="ORF">ILUMI_04334</name>
</gene>
<keyword evidence="2" id="KW-1185">Reference proteome</keyword>
<protein>
    <submittedName>
        <fullName evidence="1">Uncharacterized protein</fullName>
    </submittedName>
</protein>
<evidence type="ECO:0000313" key="2">
    <source>
        <dbReference type="Proteomes" id="UP000801492"/>
    </source>
</evidence>
<comment type="caution">
    <text evidence="1">The sequence shown here is derived from an EMBL/GenBank/DDBJ whole genome shotgun (WGS) entry which is preliminary data.</text>
</comment>
<sequence>THQKPELLGPLMQKASEEQVPMGVKTRQCCYAVLREDKYAPTRGQQGSNPNFSIQEYSQDMNSHSVGNTVLPEMTVNPTGTAPLKVVAILTATVPQTPNRRSATGNSVPPGGVLLQVKQASTSTVVNPPGVACTFTGGCRESFKEHA</sequence>
<feature type="non-terminal residue" evidence="1">
    <location>
        <position position="1"/>
    </location>
</feature>
<accession>A0A8K0DEN4</accession>
<evidence type="ECO:0000313" key="1">
    <source>
        <dbReference type="EMBL" id="KAF2901848.1"/>
    </source>
</evidence>